<dbReference type="EMBL" id="OANU01000065">
    <property type="protein sequence ID" value="SNX49639.1"/>
    <property type="molecule type" value="Genomic_DNA"/>
</dbReference>
<proteinExistence type="predicted"/>
<dbReference type="Proteomes" id="UP000219336">
    <property type="component" value="Unassembled WGS sequence"/>
</dbReference>
<accession>A0A240ENA8</accession>
<protein>
    <submittedName>
        <fullName evidence="1">Uncharacterized protein</fullName>
    </submittedName>
</protein>
<sequence length="99" mass="11689">MWALISDKCLTCQEPFKNKAQKTLFRHYKLMQEARKILEYLDFSRFSRVLKALGQNAVESSMEADPDECFKEFEQHPPLKFSAARLHSLLCLRLVETRH</sequence>
<dbReference type="AlphaFoldDB" id="A0A240ENA8"/>
<organism evidence="1 2">
    <name type="scientific">Vibrio thalassae</name>
    <dbReference type="NCBI Taxonomy" id="1243014"/>
    <lineage>
        <taxon>Bacteria</taxon>
        <taxon>Pseudomonadati</taxon>
        <taxon>Pseudomonadota</taxon>
        <taxon>Gammaproteobacteria</taxon>
        <taxon>Vibrionales</taxon>
        <taxon>Vibrionaceae</taxon>
        <taxon>Vibrio</taxon>
    </lineage>
</organism>
<evidence type="ECO:0000313" key="2">
    <source>
        <dbReference type="Proteomes" id="UP000219336"/>
    </source>
</evidence>
<gene>
    <name evidence="1" type="ORF">VTH8203_03287</name>
</gene>
<reference evidence="2" key="1">
    <citation type="submission" date="2016-06" db="EMBL/GenBank/DDBJ databases">
        <authorList>
            <person name="Rodrigo-Torres L."/>
            <person name="Arahal R.D."/>
            <person name="Lucena T."/>
        </authorList>
    </citation>
    <scope>NUCLEOTIDE SEQUENCE [LARGE SCALE GENOMIC DNA]</scope>
    <source>
        <strain evidence="2">CECT8203</strain>
    </source>
</reference>
<keyword evidence="2" id="KW-1185">Reference proteome</keyword>
<name>A0A240ENA8_9VIBR</name>
<evidence type="ECO:0000313" key="1">
    <source>
        <dbReference type="EMBL" id="SNX49639.1"/>
    </source>
</evidence>